<evidence type="ECO:0000256" key="3">
    <source>
        <dbReference type="ARBA" id="ARBA00023163"/>
    </source>
</evidence>
<reference evidence="5 6" key="1">
    <citation type="submission" date="2016-10" db="EMBL/GenBank/DDBJ databases">
        <authorList>
            <person name="de Groot N.N."/>
        </authorList>
    </citation>
    <scope>NUCLEOTIDE SEQUENCE [LARGE SCALE GENOMIC DNA]</scope>
    <source>
        <strain evidence="5 6">CGMCC 1.6114</strain>
    </source>
</reference>
<dbReference type="Gene3D" id="1.10.10.60">
    <property type="entry name" value="Homeodomain-like"/>
    <property type="match status" value="2"/>
</dbReference>
<keyword evidence="1" id="KW-0805">Transcription regulation</keyword>
<dbReference type="Pfam" id="PF12833">
    <property type="entry name" value="HTH_18"/>
    <property type="match status" value="1"/>
</dbReference>
<dbReference type="InterPro" id="IPR009057">
    <property type="entry name" value="Homeodomain-like_sf"/>
</dbReference>
<dbReference type="EMBL" id="FPAG01000005">
    <property type="protein sequence ID" value="SFS83943.1"/>
    <property type="molecule type" value="Genomic_DNA"/>
</dbReference>
<name>A0A1I6T473_9FLAO</name>
<dbReference type="AlphaFoldDB" id="A0A1I6T473"/>
<dbReference type="InterPro" id="IPR018062">
    <property type="entry name" value="HTH_AraC-typ_CS"/>
</dbReference>
<dbReference type="SUPFAM" id="SSF55785">
    <property type="entry name" value="PYP-like sensor domain (PAS domain)"/>
    <property type="match status" value="1"/>
</dbReference>
<dbReference type="InterPro" id="IPR053142">
    <property type="entry name" value="PchR_regulatory_protein"/>
</dbReference>
<dbReference type="Proteomes" id="UP000183209">
    <property type="component" value="Unassembled WGS sequence"/>
</dbReference>
<organism evidence="5 6">
    <name type="scientific">Zhouia amylolytica</name>
    <dbReference type="NCBI Taxonomy" id="376730"/>
    <lineage>
        <taxon>Bacteria</taxon>
        <taxon>Pseudomonadati</taxon>
        <taxon>Bacteroidota</taxon>
        <taxon>Flavobacteriia</taxon>
        <taxon>Flavobacteriales</taxon>
        <taxon>Flavobacteriaceae</taxon>
        <taxon>Zhouia</taxon>
    </lineage>
</organism>
<keyword evidence="2" id="KW-0238">DNA-binding</keyword>
<gene>
    <name evidence="5" type="ORF">SAMN04487906_1838</name>
</gene>
<feature type="domain" description="HTH araC/xylS-type" evidence="4">
    <location>
        <begin position="217"/>
        <end position="316"/>
    </location>
</feature>
<protein>
    <submittedName>
        <fullName evidence="5">Helix-turn-helix domain-containing protein</fullName>
    </submittedName>
</protein>
<dbReference type="PROSITE" id="PS01124">
    <property type="entry name" value="HTH_ARAC_FAMILY_2"/>
    <property type="match status" value="1"/>
</dbReference>
<dbReference type="SMART" id="SM00342">
    <property type="entry name" value="HTH_ARAC"/>
    <property type="match status" value="1"/>
</dbReference>
<keyword evidence="3" id="KW-0804">Transcription</keyword>
<sequence length="322" mass="37595">MERMIKDPRLQHIFLQLVEMSKGNFSYKIPRSDSTDVIEAISATLNSVTEEIKDSFLHQGYVSLHDTYMTRVHLSILLDSNFIVVDTNDQFPELIKHSKSDLIGGLIAPLYTPESLKAWNQLKEQASKSSFSEQYIALTFKTKDHLELPLRCLFRKLLLPTSNTPHYLIMASEIFKNPKIEELQLRQQIAQNLQQQKNRKIVPRRSYLNTSDIKKLREIGEYLKNNLDNRDITLRDLSLMFGTNEYKLKRGFKELYGTTVFQFLKSERLRNAHVLIKNTEYSFKRIALSSGFKNQTHFSREFKARYGYTPTALRNTFNTPNT</sequence>
<dbReference type="PANTHER" id="PTHR47893">
    <property type="entry name" value="REGULATORY PROTEIN PCHR"/>
    <property type="match status" value="1"/>
</dbReference>
<evidence type="ECO:0000259" key="4">
    <source>
        <dbReference type="PROSITE" id="PS01124"/>
    </source>
</evidence>
<dbReference type="GO" id="GO:0043565">
    <property type="term" value="F:sequence-specific DNA binding"/>
    <property type="evidence" value="ECO:0007669"/>
    <property type="project" value="InterPro"/>
</dbReference>
<dbReference type="PANTHER" id="PTHR47893:SF1">
    <property type="entry name" value="REGULATORY PROTEIN PCHR"/>
    <property type="match status" value="1"/>
</dbReference>
<evidence type="ECO:0000256" key="2">
    <source>
        <dbReference type="ARBA" id="ARBA00023125"/>
    </source>
</evidence>
<proteinExistence type="predicted"/>
<dbReference type="RefSeq" id="WP_083425904.1">
    <property type="nucleotide sequence ID" value="NZ_FPAG01000005.1"/>
</dbReference>
<dbReference type="OrthoDB" id="1451418at2"/>
<accession>A0A1I6T473</accession>
<evidence type="ECO:0000313" key="5">
    <source>
        <dbReference type="EMBL" id="SFS83943.1"/>
    </source>
</evidence>
<evidence type="ECO:0000313" key="6">
    <source>
        <dbReference type="Proteomes" id="UP000183209"/>
    </source>
</evidence>
<dbReference type="SUPFAM" id="SSF46689">
    <property type="entry name" value="Homeodomain-like"/>
    <property type="match status" value="1"/>
</dbReference>
<dbReference type="GO" id="GO:0003700">
    <property type="term" value="F:DNA-binding transcription factor activity"/>
    <property type="evidence" value="ECO:0007669"/>
    <property type="project" value="InterPro"/>
</dbReference>
<dbReference type="InterPro" id="IPR035965">
    <property type="entry name" value="PAS-like_dom_sf"/>
</dbReference>
<dbReference type="InterPro" id="IPR018060">
    <property type="entry name" value="HTH_AraC"/>
</dbReference>
<dbReference type="PROSITE" id="PS00041">
    <property type="entry name" value="HTH_ARAC_FAMILY_1"/>
    <property type="match status" value="1"/>
</dbReference>
<evidence type="ECO:0000256" key="1">
    <source>
        <dbReference type="ARBA" id="ARBA00023015"/>
    </source>
</evidence>
<dbReference type="Gene3D" id="3.30.450.20">
    <property type="entry name" value="PAS domain"/>
    <property type="match status" value="1"/>
</dbReference>